<feature type="transmembrane region" description="Helical" evidence="6">
    <location>
        <begin position="158"/>
        <end position="188"/>
    </location>
</feature>
<feature type="transmembrane region" description="Helical" evidence="6">
    <location>
        <begin position="288"/>
        <end position="317"/>
    </location>
</feature>
<gene>
    <name evidence="7" type="ORF">ASZ90_009782</name>
</gene>
<feature type="transmembrane region" description="Helical" evidence="6">
    <location>
        <begin position="407"/>
        <end position="425"/>
    </location>
</feature>
<dbReference type="PANTHER" id="PTHR42948">
    <property type="entry name" value="TRANSPORTER"/>
    <property type="match status" value="1"/>
</dbReference>
<feature type="transmembrane region" description="Helical" evidence="6">
    <location>
        <begin position="329"/>
        <end position="349"/>
    </location>
</feature>
<feature type="transmembrane region" description="Helical" evidence="6">
    <location>
        <begin position="200"/>
        <end position="225"/>
    </location>
</feature>
<organism evidence="7">
    <name type="scientific">hydrocarbon metagenome</name>
    <dbReference type="NCBI Taxonomy" id="938273"/>
    <lineage>
        <taxon>unclassified sequences</taxon>
        <taxon>metagenomes</taxon>
        <taxon>ecological metagenomes</taxon>
    </lineage>
</organism>
<evidence type="ECO:0000256" key="4">
    <source>
        <dbReference type="ARBA" id="ARBA00022989"/>
    </source>
</evidence>
<evidence type="ECO:0000256" key="3">
    <source>
        <dbReference type="ARBA" id="ARBA00022692"/>
    </source>
</evidence>
<accession>A0A0W8FHT6</accession>
<keyword evidence="4 6" id="KW-1133">Transmembrane helix</keyword>
<comment type="subcellular location">
    <subcellularLocation>
        <location evidence="1">Membrane</location>
        <topology evidence="1">Multi-pass membrane protein</topology>
    </subcellularLocation>
</comment>
<keyword evidence="2" id="KW-0813">Transport</keyword>
<dbReference type="PRINTS" id="PR00176">
    <property type="entry name" value="NANEUSMPORT"/>
</dbReference>
<dbReference type="PANTHER" id="PTHR42948:SF1">
    <property type="entry name" value="TRANSPORTER"/>
    <property type="match status" value="1"/>
</dbReference>
<dbReference type="InterPro" id="IPR000175">
    <property type="entry name" value="Na/ntran_symport"/>
</dbReference>
<keyword evidence="3 6" id="KW-0812">Transmembrane</keyword>
<dbReference type="InterPro" id="IPR037272">
    <property type="entry name" value="SNS_sf"/>
</dbReference>
<feature type="transmembrane region" description="Helical" evidence="6">
    <location>
        <begin position="237"/>
        <end position="259"/>
    </location>
</feature>
<evidence type="ECO:0000256" key="2">
    <source>
        <dbReference type="ARBA" id="ARBA00022448"/>
    </source>
</evidence>
<feature type="transmembrane region" description="Helical" evidence="6">
    <location>
        <begin position="82"/>
        <end position="106"/>
    </location>
</feature>
<sequence>METWSSKIGFLLAAIGSAVGIGNIWRFSSIVGQNGGGAYLIPFFIAVFFFAVPLIIMELNLGSRLRATIVTAFGSAGRQFRFLGWMVCAIVFLILSYYLVITGWTLGYVIFSAAGVTETFDGFTGTYLPVAFFVASTLAAGAIVSLGVRRGVERSASLLIPVSFVILVLMAIFTATLPGFAAGIAFFLTPDFSVLADPLIWSAAFGQAFFSLAVGWGILITFGGYLEEGGGIPRSALIITFADLFVALLAGMVIFPIVFTFGLEPAAGAELAFSTLPRAFDLMPSGRIFAVAFFALLFFAALTSVITMLEVNVVALIEATRLSRRQVSGLLTAGILIAGMPAALSYSAADLTVLGIRILDIMDDTLGTLGLPISALMTAVVFTWFFREEVFPAGEYGSGLLRLVYPICKYAVPAVLTLTIAARLLTVLVPPGGRGLPDCASIDPLAAGIMVVLVLVLIAGGIAVAWKVRGWRPPRPGE</sequence>
<dbReference type="Pfam" id="PF00209">
    <property type="entry name" value="SNF"/>
    <property type="match status" value="2"/>
</dbReference>
<feature type="transmembrane region" description="Helical" evidence="6">
    <location>
        <begin position="126"/>
        <end position="146"/>
    </location>
</feature>
<name>A0A0W8FHT6_9ZZZZ</name>
<dbReference type="PROSITE" id="PS50267">
    <property type="entry name" value="NA_NEUROTRAN_SYMP_3"/>
    <property type="match status" value="1"/>
</dbReference>
<dbReference type="EMBL" id="LNQE01001187">
    <property type="protein sequence ID" value="KUG20469.1"/>
    <property type="molecule type" value="Genomic_DNA"/>
</dbReference>
<comment type="caution">
    <text evidence="7">The sequence shown here is derived from an EMBL/GenBank/DDBJ whole genome shotgun (WGS) entry which is preliminary data.</text>
</comment>
<evidence type="ECO:0000256" key="1">
    <source>
        <dbReference type="ARBA" id="ARBA00004141"/>
    </source>
</evidence>
<feature type="transmembrane region" description="Helical" evidence="6">
    <location>
        <begin position="445"/>
        <end position="466"/>
    </location>
</feature>
<protein>
    <submittedName>
        <fullName evidence="7">Sodium-dependent transporter</fullName>
    </submittedName>
</protein>
<feature type="transmembrane region" description="Helical" evidence="6">
    <location>
        <begin position="369"/>
        <end position="386"/>
    </location>
</feature>
<feature type="transmembrane region" description="Helical" evidence="6">
    <location>
        <begin position="36"/>
        <end position="61"/>
    </location>
</feature>
<dbReference type="NCBIfam" id="NF037979">
    <property type="entry name" value="Na_transp"/>
    <property type="match status" value="1"/>
</dbReference>
<proteinExistence type="predicted"/>
<dbReference type="CDD" id="cd10336">
    <property type="entry name" value="SLC6sbd_Tyt1-Like"/>
    <property type="match status" value="1"/>
</dbReference>
<evidence type="ECO:0000313" key="7">
    <source>
        <dbReference type="EMBL" id="KUG20469.1"/>
    </source>
</evidence>
<evidence type="ECO:0000256" key="5">
    <source>
        <dbReference type="ARBA" id="ARBA00023136"/>
    </source>
</evidence>
<dbReference type="InterPro" id="IPR047218">
    <property type="entry name" value="YocR/YhdH-like"/>
</dbReference>
<dbReference type="SUPFAM" id="SSF161070">
    <property type="entry name" value="SNF-like"/>
    <property type="match status" value="1"/>
</dbReference>
<keyword evidence="5 6" id="KW-0472">Membrane</keyword>
<dbReference type="GO" id="GO:0016020">
    <property type="term" value="C:membrane"/>
    <property type="evidence" value="ECO:0007669"/>
    <property type="project" value="UniProtKB-SubCell"/>
</dbReference>
<dbReference type="AlphaFoldDB" id="A0A0W8FHT6"/>
<reference evidence="7" key="1">
    <citation type="journal article" date="2015" name="Proc. Natl. Acad. Sci. U.S.A.">
        <title>Networks of energetic and metabolic interactions define dynamics in microbial communities.</title>
        <authorList>
            <person name="Embree M."/>
            <person name="Liu J.K."/>
            <person name="Al-Bassam M.M."/>
            <person name="Zengler K."/>
        </authorList>
    </citation>
    <scope>NUCLEOTIDE SEQUENCE</scope>
</reference>
<evidence type="ECO:0000256" key="6">
    <source>
        <dbReference type="SAM" id="Phobius"/>
    </source>
</evidence>